<dbReference type="GO" id="GO:0032273">
    <property type="term" value="P:positive regulation of protein polymerization"/>
    <property type="evidence" value="ECO:0007669"/>
    <property type="project" value="TreeGrafter"/>
</dbReference>
<dbReference type="SUPFAM" id="SSF47473">
    <property type="entry name" value="EF-hand"/>
    <property type="match status" value="1"/>
</dbReference>
<dbReference type="PANTHER" id="PTHR12932:SF9">
    <property type="entry name" value="TUBULIN POLYMERIZATION-PROMOTING PROTEIN HOMOLOG"/>
    <property type="match status" value="1"/>
</dbReference>
<dbReference type="EMBL" id="KV907456">
    <property type="protein sequence ID" value="OON13373.1"/>
    <property type="molecule type" value="Genomic_DNA"/>
</dbReference>
<evidence type="ECO:0000313" key="2">
    <source>
        <dbReference type="EMBL" id="OON13373.1"/>
    </source>
</evidence>
<dbReference type="Proteomes" id="UP000243686">
    <property type="component" value="Unassembled WGS sequence"/>
</dbReference>
<keyword evidence="3" id="KW-1185">Reference proteome</keyword>
<organism evidence="2 3">
    <name type="scientific">Opisthorchis viverrini</name>
    <name type="common">Southeast Asian liver fluke</name>
    <dbReference type="NCBI Taxonomy" id="6198"/>
    <lineage>
        <taxon>Eukaryota</taxon>
        <taxon>Metazoa</taxon>
        <taxon>Spiralia</taxon>
        <taxon>Lophotrochozoa</taxon>
        <taxon>Platyhelminthes</taxon>
        <taxon>Trematoda</taxon>
        <taxon>Digenea</taxon>
        <taxon>Opisthorchiida</taxon>
        <taxon>Opisthorchiata</taxon>
        <taxon>Opisthorchiidae</taxon>
        <taxon>Opisthorchis</taxon>
    </lineage>
</organism>
<dbReference type="GO" id="GO:0046785">
    <property type="term" value="P:microtubule polymerization"/>
    <property type="evidence" value="ECO:0007669"/>
    <property type="project" value="InterPro"/>
</dbReference>
<dbReference type="GO" id="GO:0005874">
    <property type="term" value="C:microtubule"/>
    <property type="evidence" value="ECO:0007669"/>
    <property type="project" value="TreeGrafter"/>
</dbReference>
<accession>A0A1S8WGG2</accession>
<protein>
    <submittedName>
        <fullName evidence="2">p25-alpha</fullName>
    </submittedName>
</protein>
<dbReference type="GO" id="GO:0015631">
    <property type="term" value="F:tubulin binding"/>
    <property type="evidence" value="ECO:0007669"/>
    <property type="project" value="InterPro"/>
</dbReference>
<dbReference type="InterPro" id="IPR011992">
    <property type="entry name" value="EF-hand-dom_pair"/>
</dbReference>
<dbReference type="InterPro" id="IPR008907">
    <property type="entry name" value="TPP/p25"/>
</dbReference>
<feature type="non-terminal residue" evidence="2">
    <location>
        <position position="1"/>
    </location>
</feature>
<gene>
    <name evidence="2" type="ORF">X801_10854</name>
</gene>
<dbReference type="Pfam" id="PF05517">
    <property type="entry name" value="p25-alpha"/>
    <property type="match status" value="1"/>
</dbReference>
<dbReference type="AlphaFoldDB" id="A0A1S8WGG2"/>
<comment type="similarity">
    <text evidence="1">Belongs to the TPPP family.</text>
</comment>
<proteinExistence type="inferred from homology"/>
<name>A0A1S8WGG2_OPIVI</name>
<evidence type="ECO:0000313" key="3">
    <source>
        <dbReference type="Proteomes" id="UP000243686"/>
    </source>
</evidence>
<reference evidence="2 3" key="1">
    <citation type="submission" date="2015-03" db="EMBL/GenBank/DDBJ databases">
        <title>Draft genome of the nematode, Opisthorchis viverrini.</title>
        <authorList>
            <person name="Mitreva M."/>
        </authorList>
    </citation>
    <scope>NUCLEOTIDE SEQUENCE [LARGE SCALE GENOMIC DNA]</scope>
    <source>
        <strain evidence="2">Khon Kaen</strain>
    </source>
</reference>
<dbReference type="GO" id="GO:0001578">
    <property type="term" value="P:microtubule bundle formation"/>
    <property type="evidence" value="ECO:0007669"/>
    <property type="project" value="TreeGrafter"/>
</dbReference>
<dbReference type="PANTHER" id="PTHR12932">
    <property type="entry name" value="P25 ALPHA-RELATED"/>
    <property type="match status" value="1"/>
</dbReference>
<evidence type="ECO:0000256" key="1">
    <source>
        <dbReference type="ARBA" id="ARBA00010994"/>
    </source>
</evidence>
<sequence>VAYQLHTISWAKGVAISTFKDTFLGLPLKSNSAIASTALQNENNGNMREYDHENLKVLYRRKKSASEHKEDEDLFDKRVGSDERLRFIEGALGEAYAKSKNISVEQAVAEIKEKIMQGNPKAHGATKVSSDAATARLTDVKGYTGAHKERFDLETGKGKGIEGREYLMDQNAAAGYVSGYKGKDTYDQNK</sequence>